<evidence type="ECO:0000313" key="2">
    <source>
        <dbReference type="Proteomes" id="UP000315647"/>
    </source>
</evidence>
<sequence>MDTIDQNLDDAINSDSIHIDEFERFCLLEGELRGYQNLDDSNIIIPDFVCVLRSAHRELTDFEPPVG</sequence>
<name>A0A518A0X4_9PLAN</name>
<reference evidence="1 2" key="1">
    <citation type="submission" date="2019-03" db="EMBL/GenBank/DDBJ databases">
        <title>Deep-cultivation of Planctomycetes and their phenomic and genomic characterization uncovers novel biology.</title>
        <authorList>
            <person name="Wiegand S."/>
            <person name="Jogler M."/>
            <person name="Boedeker C."/>
            <person name="Pinto D."/>
            <person name="Vollmers J."/>
            <person name="Rivas-Marin E."/>
            <person name="Kohn T."/>
            <person name="Peeters S.H."/>
            <person name="Heuer A."/>
            <person name="Rast P."/>
            <person name="Oberbeckmann S."/>
            <person name="Bunk B."/>
            <person name="Jeske O."/>
            <person name="Meyerdierks A."/>
            <person name="Storesund J.E."/>
            <person name="Kallscheuer N."/>
            <person name="Luecker S."/>
            <person name="Lage O.M."/>
            <person name="Pohl T."/>
            <person name="Merkel B.J."/>
            <person name="Hornburger P."/>
            <person name="Mueller R.-W."/>
            <person name="Bruemmer F."/>
            <person name="Labrenz M."/>
            <person name="Spormann A.M."/>
            <person name="Op den Camp H."/>
            <person name="Overmann J."/>
            <person name="Amann R."/>
            <person name="Jetten M.S.M."/>
            <person name="Mascher T."/>
            <person name="Medema M.H."/>
            <person name="Devos D.P."/>
            <person name="Kaster A.-K."/>
            <person name="Ovreas L."/>
            <person name="Rohde M."/>
            <person name="Galperin M.Y."/>
            <person name="Jogler C."/>
        </authorList>
    </citation>
    <scope>NUCLEOTIDE SEQUENCE [LARGE SCALE GENOMIC DNA]</scope>
    <source>
        <strain evidence="1 2">Enr10</strain>
    </source>
</reference>
<protein>
    <submittedName>
        <fullName evidence="1">Uncharacterized protein</fullName>
    </submittedName>
</protein>
<proteinExistence type="predicted"/>
<gene>
    <name evidence="1" type="ORF">Enr10x_07190</name>
</gene>
<accession>A0A518A0X4</accession>
<dbReference type="Proteomes" id="UP000315647">
    <property type="component" value="Chromosome"/>
</dbReference>
<dbReference type="RefSeq" id="WP_145104052.1">
    <property type="nucleotide sequence ID" value="NZ_CP036277.1"/>
</dbReference>
<evidence type="ECO:0000313" key="1">
    <source>
        <dbReference type="EMBL" id="QDT25423.1"/>
    </source>
</evidence>
<dbReference type="AlphaFoldDB" id="A0A518A0X4"/>
<accession>A0A517Q1C1</accession>
<keyword evidence="2" id="KW-1185">Reference proteome</keyword>
<organism evidence="1 2">
    <name type="scientific">Gimesia panareensis</name>
    <dbReference type="NCBI Taxonomy" id="2527978"/>
    <lineage>
        <taxon>Bacteria</taxon>
        <taxon>Pseudomonadati</taxon>
        <taxon>Planctomycetota</taxon>
        <taxon>Planctomycetia</taxon>
        <taxon>Planctomycetales</taxon>
        <taxon>Planctomycetaceae</taxon>
        <taxon>Gimesia</taxon>
    </lineage>
</organism>
<dbReference type="EMBL" id="CP037421">
    <property type="protein sequence ID" value="QDT25423.1"/>
    <property type="molecule type" value="Genomic_DNA"/>
</dbReference>